<evidence type="ECO:0000256" key="4">
    <source>
        <dbReference type="ARBA" id="ARBA00022837"/>
    </source>
</evidence>
<evidence type="ECO:0000256" key="2">
    <source>
        <dbReference type="ARBA" id="ARBA00022694"/>
    </source>
</evidence>
<accession>A0ABP8DDU9</accession>
<gene>
    <name evidence="6" type="ORF">GCM10022255_055160</name>
</gene>
<dbReference type="Proteomes" id="UP001500620">
    <property type="component" value="Unassembled WGS sequence"/>
</dbReference>
<dbReference type="InterPro" id="IPR002804">
    <property type="entry name" value="Archease"/>
</dbReference>
<evidence type="ECO:0000256" key="1">
    <source>
        <dbReference type="ARBA" id="ARBA00007963"/>
    </source>
</evidence>
<dbReference type="Gene3D" id="3.55.10.10">
    <property type="entry name" value="Archease domain"/>
    <property type="match status" value="1"/>
</dbReference>
<keyword evidence="2" id="KW-0819">tRNA processing</keyword>
<dbReference type="Pfam" id="PF01951">
    <property type="entry name" value="Archease"/>
    <property type="match status" value="1"/>
</dbReference>
<dbReference type="InterPro" id="IPR036820">
    <property type="entry name" value="Archease_dom_sf"/>
</dbReference>
<evidence type="ECO:0000313" key="6">
    <source>
        <dbReference type="EMBL" id="GAA4253622.1"/>
    </source>
</evidence>
<comment type="caution">
    <text evidence="6">The sequence shown here is derived from an EMBL/GenBank/DDBJ whole genome shotgun (WGS) entry which is preliminary data.</text>
</comment>
<keyword evidence="4" id="KW-0106">Calcium</keyword>
<dbReference type="EMBL" id="BAABAT010000016">
    <property type="protein sequence ID" value="GAA4253622.1"/>
    <property type="molecule type" value="Genomic_DNA"/>
</dbReference>
<reference evidence="7" key="1">
    <citation type="journal article" date="2019" name="Int. J. Syst. Evol. Microbiol.">
        <title>The Global Catalogue of Microorganisms (GCM) 10K type strain sequencing project: providing services to taxonomists for standard genome sequencing and annotation.</title>
        <authorList>
            <consortium name="The Broad Institute Genomics Platform"/>
            <consortium name="The Broad Institute Genome Sequencing Center for Infectious Disease"/>
            <person name="Wu L."/>
            <person name="Ma J."/>
        </authorList>
    </citation>
    <scope>NUCLEOTIDE SEQUENCE [LARGE SCALE GENOMIC DNA]</scope>
    <source>
        <strain evidence="7">JCM 17441</strain>
    </source>
</reference>
<dbReference type="PANTHER" id="PTHR12682:SF11">
    <property type="entry name" value="PROTEIN ARCHEASE"/>
    <property type="match status" value="1"/>
</dbReference>
<proteinExistence type="inferred from homology"/>
<organism evidence="6 7">
    <name type="scientific">Dactylosporangium darangshiense</name>
    <dbReference type="NCBI Taxonomy" id="579108"/>
    <lineage>
        <taxon>Bacteria</taxon>
        <taxon>Bacillati</taxon>
        <taxon>Actinomycetota</taxon>
        <taxon>Actinomycetes</taxon>
        <taxon>Micromonosporales</taxon>
        <taxon>Micromonosporaceae</taxon>
        <taxon>Dactylosporangium</taxon>
    </lineage>
</organism>
<comment type="similarity">
    <text evidence="1">Belongs to the archease family.</text>
</comment>
<evidence type="ECO:0000256" key="3">
    <source>
        <dbReference type="ARBA" id="ARBA00022723"/>
    </source>
</evidence>
<dbReference type="SUPFAM" id="SSF69819">
    <property type="entry name" value="MTH1598-like"/>
    <property type="match status" value="1"/>
</dbReference>
<feature type="domain" description="Archease" evidence="5">
    <location>
        <begin position="29"/>
        <end position="162"/>
    </location>
</feature>
<evidence type="ECO:0000313" key="7">
    <source>
        <dbReference type="Proteomes" id="UP001500620"/>
    </source>
</evidence>
<name>A0ABP8DDU9_9ACTN</name>
<keyword evidence="7" id="KW-1185">Reference proteome</keyword>
<evidence type="ECO:0000259" key="5">
    <source>
        <dbReference type="Pfam" id="PF01951"/>
    </source>
</evidence>
<dbReference type="InterPro" id="IPR023572">
    <property type="entry name" value="Archease_dom"/>
</dbReference>
<keyword evidence="3" id="KW-0479">Metal-binding</keyword>
<sequence>MPQEGFRRGFRRASGGQGPALISRPAAGYELLPHTADVMLTAWAPTAEACIEEAVRALVACFADVRAARPARMVGFACEPALDDELLVQVLEEAIYLLDTEDVVPVQVAVARTAQGGLAGDFGVIARSDVPLVGPLPKAVTRHGLRFARHSGQWRCQTVIDV</sequence>
<dbReference type="PANTHER" id="PTHR12682">
    <property type="entry name" value="ARCHEASE"/>
    <property type="match status" value="1"/>
</dbReference>
<protein>
    <submittedName>
        <fullName evidence="6">Archease</fullName>
    </submittedName>
</protein>
<dbReference type="RefSeq" id="WP_345130674.1">
    <property type="nucleotide sequence ID" value="NZ_BAABAT010000016.1"/>
</dbReference>